<gene>
    <name evidence="2" type="ORF">NRB56_54480</name>
</gene>
<accession>A0A7K0DYB3</accession>
<dbReference type="RefSeq" id="WP_153347045.1">
    <property type="nucleotide sequence ID" value="NZ_WEGI01000012.1"/>
</dbReference>
<dbReference type="OrthoDB" id="9798122at2"/>
<name>A0A7K0DYB3_9NOCA</name>
<keyword evidence="3" id="KW-1185">Reference proteome</keyword>
<dbReference type="Proteomes" id="UP000431401">
    <property type="component" value="Unassembled WGS sequence"/>
</dbReference>
<evidence type="ECO:0000256" key="1">
    <source>
        <dbReference type="SAM" id="SignalP"/>
    </source>
</evidence>
<dbReference type="Gene3D" id="1.10.260.130">
    <property type="match status" value="1"/>
</dbReference>
<organism evidence="2 3">
    <name type="scientific">Nocardia aurantia</name>
    <dbReference type="NCBI Taxonomy" id="2585199"/>
    <lineage>
        <taxon>Bacteria</taxon>
        <taxon>Bacillati</taxon>
        <taxon>Actinomycetota</taxon>
        <taxon>Actinomycetes</taxon>
        <taxon>Mycobacteriales</taxon>
        <taxon>Nocardiaceae</taxon>
        <taxon>Nocardia</taxon>
    </lineage>
</organism>
<keyword evidence="1" id="KW-0732">Signal</keyword>
<dbReference type="InterPro" id="IPR029058">
    <property type="entry name" value="AB_hydrolase_fold"/>
</dbReference>
<dbReference type="PANTHER" id="PTHR34853:SF1">
    <property type="entry name" value="LIPASE 5"/>
    <property type="match status" value="1"/>
</dbReference>
<feature type="chain" id="PRO_5029591497" description="Lipase" evidence="1">
    <location>
        <begin position="35"/>
        <end position="389"/>
    </location>
</feature>
<feature type="signal peptide" evidence="1">
    <location>
        <begin position="1"/>
        <end position="34"/>
    </location>
</feature>
<evidence type="ECO:0000313" key="2">
    <source>
        <dbReference type="EMBL" id="MQY29854.1"/>
    </source>
</evidence>
<dbReference type="EMBL" id="WEGI01000012">
    <property type="protein sequence ID" value="MQY29854.1"/>
    <property type="molecule type" value="Genomic_DNA"/>
</dbReference>
<sequence>MPGRWKRKIGAWAVIAGCGTAVTVVPAASVPAVAAPLPGTTSAVFAQPPGWHGIADGSIIDYWTSGSDGGPRHVSGALFIPPGKAPPQGWPIVAYDHGTTGMGARCGGITDTANGSEREDEFLQYFLSRGFAVVAPDYVGLGRFDTGPHPYLEIRSEAAATIDLVRAARTANAQLSRTWAAFGASQGGQAALGTAHLQQTTAPDLDFRGVVADDPESDVEKLIIAIGGPDTPDIPLLSGPTTGFVAMILAGLRTARPDLNVNSYLTPEGRTLLDGIEKLCLSDIATHTEGMKIGSLLARPLGDEDFRDALADYMEVPTSGYDEPVLLLLNATDTIVPAPLHAVLAAEMVLGGVSPRIVIGANRHTQLNDQMWAAMDDFLAGITATPPRP</sequence>
<dbReference type="AlphaFoldDB" id="A0A7K0DYB3"/>
<dbReference type="GO" id="GO:0004806">
    <property type="term" value="F:triacylglycerol lipase activity"/>
    <property type="evidence" value="ECO:0007669"/>
    <property type="project" value="InterPro"/>
</dbReference>
<evidence type="ECO:0000313" key="3">
    <source>
        <dbReference type="Proteomes" id="UP000431401"/>
    </source>
</evidence>
<protein>
    <recommendedName>
        <fullName evidence="4">Lipase</fullName>
    </recommendedName>
</protein>
<dbReference type="SUPFAM" id="SSF53474">
    <property type="entry name" value="alpha/beta-Hydrolases"/>
    <property type="match status" value="1"/>
</dbReference>
<reference evidence="2 3" key="1">
    <citation type="submission" date="2019-10" db="EMBL/GenBank/DDBJ databases">
        <title>Nocardia macrotermitis sp. nov. and Nocardia aurantia sp. nov., isolated from the gut of fungus growing-termite Macrotermes natalensis.</title>
        <authorList>
            <person name="Benndorf R."/>
            <person name="Schwitalla J."/>
            <person name="Martin K."/>
            <person name="De Beer W."/>
            <person name="Kaster A.-K."/>
            <person name="Vollmers J."/>
            <person name="Poulsen M."/>
            <person name="Beemelmanns C."/>
        </authorList>
    </citation>
    <scope>NUCLEOTIDE SEQUENCE [LARGE SCALE GENOMIC DNA]</scope>
    <source>
        <strain evidence="2 3">RB56</strain>
    </source>
</reference>
<dbReference type="GO" id="GO:0016042">
    <property type="term" value="P:lipid catabolic process"/>
    <property type="evidence" value="ECO:0007669"/>
    <property type="project" value="InterPro"/>
</dbReference>
<dbReference type="PANTHER" id="PTHR34853">
    <property type="match status" value="1"/>
</dbReference>
<dbReference type="Pfam" id="PF03583">
    <property type="entry name" value="LIP"/>
    <property type="match status" value="1"/>
</dbReference>
<comment type="caution">
    <text evidence="2">The sequence shown here is derived from an EMBL/GenBank/DDBJ whole genome shotgun (WGS) entry which is preliminary data.</text>
</comment>
<dbReference type="InterPro" id="IPR005152">
    <property type="entry name" value="Lipase_secreted"/>
</dbReference>
<proteinExistence type="predicted"/>
<evidence type="ECO:0008006" key="4">
    <source>
        <dbReference type="Google" id="ProtNLM"/>
    </source>
</evidence>
<dbReference type="Gene3D" id="3.40.50.1820">
    <property type="entry name" value="alpha/beta hydrolase"/>
    <property type="match status" value="1"/>
</dbReference>